<protein>
    <submittedName>
        <fullName evidence="2">Uncharacterized protein</fullName>
    </submittedName>
</protein>
<reference evidence="2" key="1">
    <citation type="submission" date="2020-03" db="EMBL/GenBank/DDBJ databases">
        <authorList>
            <person name="Weist P."/>
        </authorList>
    </citation>
    <scope>NUCLEOTIDE SEQUENCE</scope>
</reference>
<feature type="region of interest" description="Disordered" evidence="1">
    <location>
        <begin position="115"/>
        <end position="135"/>
    </location>
</feature>
<evidence type="ECO:0000256" key="1">
    <source>
        <dbReference type="SAM" id="MobiDB-lite"/>
    </source>
</evidence>
<gene>
    <name evidence="2" type="ORF">PLEPLA_LOCUS1575</name>
</gene>
<organism evidence="2 3">
    <name type="scientific">Pleuronectes platessa</name>
    <name type="common">European plaice</name>
    <dbReference type="NCBI Taxonomy" id="8262"/>
    <lineage>
        <taxon>Eukaryota</taxon>
        <taxon>Metazoa</taxon>
        <taxon>Chordata</taxon>
        <taxon>Craniata</taxon>
        <taxon>Vertebrata</taxon>
        <taxon>Euteleostomi</taxon>
        <taxon>Actinopterygii</taxon>
        <taxon>Neopterygii</taxon>
        <taxon>Teleostei</taxon>
        <taxon>Neoteleostei</taxon>
        <taxon>Acanthomorphata</taxon>
        <taxon>Carangaria</taxon>
        <taxon>Pleuronectiformes</taxon>
        <taxon>Pleuronectoidei</taxon>
        <taxon>Pleuronectidae</taxon>
        <taxon>Pleuronectes</taxon>
    </lineage>
</organism>
<dbReference type="EMBL" id="CADEAL010000075">
    <property type="protein sequence ID" value="CAB1413872.1"/>
    <property type="molecule type" value="Genomic_DNA"/>
</dbReference>
<comment type="caution">
    <text evidence="2">The sequence shown here is derived from an EMBL/GenBank/DDBJ whole genome shotgun (WGS) entry which is preliminary data.</text>
</comment>
<proteinExistence type="predicted"/>
<feature type="region of interest" description="Disordered" evidence="1">
    <location>
        <begin position="255"/>
        <end position="291"/>
    </location>
</feature>
<accession>A0A9N7TIV5</accession>
<dbReference type="Proteomes" id="UP001153269">
    <property type="component" value="Unassembled WGS sequence"/>
</dbReference>
<feature type="compositionally biased region" description="Polar residues" evidence="1">
    <location>
        <begin position="126"/>
        <end position="135"/>
    </location>
</feature>
<keyword evidence="3" id="KW-1185">Reference proteome</keyword>
<feature type="region of interest" description="Disordered" evidence="1">
    <location>
        <begin position="211"/>
        <end position="238"/>
    </location>
</feature>
<dbReference type="AlphaFoldDB" id="A0A9N7TIV5"/>
<name>A0A9N7TIV5_PLEPL</name>
<feature type="compositionally biased region" description="Basic residues" evidence="1">
    <location>
        <begin position="227"/>
        <end position="237"/>
    </location>
</feature>
<evidence type="ECO:0000313" key="3">
    <source>
        <dbReference type="Proteomes" id="UP001153269"/>
    </source>
</evidence>
<evidence type="ECO:0000313" key="2">
    <source>
        <dbReference type="EMBL" id="CAB1413872.1"/>
    </source>
</evidence>
<sequence length="291" mass="32427">MDVGLHCCILASLSNSAPFRLCGTRSCGGAACLCANLYVSILTLQSCERGILERYCRRATQSKERRFLAHFGIQAKAGYVWLDRLRPTLTIFDSASLVLPFDSSHPPSYTLRLRTPPLADHPPHTGTANRQTQGDQKMLDSELKGSFTDQHVSAQLFFTCLINNPQMEGGRRSRLSQALRRLPLILPSSPNRGSCCKFGFQLIEMCTGDRRQGTDVRGQTSGDRHATGRKSKCKGRGGRGGWCWVRMQMCEVEQKDRNRDLKGAEEDVMERESDSEREGEGGERGENPARV</sequence>